<keyword evidence="4" id="KW-0418">Kinase</keyword>
<dbReference type="AlphaFoldDB" id="A0A212JRR6"/>
<dbReference type="SMART" id="SM00304">
    <property type="entry name" value="HAMP"/>
    <property type="match status" value="1"/>
</dbReference>
<dbReference type="PROSITE" id="PS50885">
    <property type="entry name" value="HAMP"/>
    <property type="match status" value="1"/>
</dbReference>
<dbReference type="Gene3D" id="6.10.340.10">
    <property type="match status" value="1"/>
</dbReference>
<feature type="signal peptide" evidence="6">
    <location>
        <begin position="1"/>
        <end position="35"/>
    </location>
</feature>
<dbReference type="SUPFAM" id="SSF55874">
    <property type="entry name" value="ATPase domain of HSP90 chaperone/DNA topoisomerase II/histidine kinase"/>
    <property type="match status" value="1"/>
</dbReference>
<dbReference type="PANTHER" id="PTHR34220">
    <property type="entry name" value="SENSOR HISTIDINE KINASE YPDA"/>
    <property type="match status" value="1"/>
</dbReference>
<dbReference type="Gene3D" id="3.30.565.10">
    <property type="entry name" value="Histidine kinase-like ATPase, C-terminal domain"/>
    <property type="match status" value="1"/>
</dbReference>
<dbReference type="InterPro" id="IPR050640">
    <property type="entry name" value="Bact_2-comp_sensor_kinase"/>
</dbReference>
<feature type="transmembrane region" description="Helical" evidence="5">
    <location>
        <begin position="278"/>
        <end position="298"/>
    </location>
</feature>
<organism evidence="8">
    <name type="scientific">uncultured Eubacteriales bacterium</name>
    <dbReference type="NCBI Taxonomy" id="172733"/>
    <lineage>
        <taxon>Bacteria</taxon>
        <taxon>Bacillati</taxon>
        <taxon>Bacillota</taxon>
        <taxon>Clostridia</taxon>
        <taxon>Eubacteriales</taxon>
        <taxon>environmental samples</taxon>
    </lineage>
</organism>
<feature type="domain" description="HAMP" evidence="7">
    <location>
        <begin position="300"/>
        <end position="353"/>
    </location>
</feature>
<evidence type="ECO:0000256" key="2">
    <source>
        <dbReference type="ARBA" id="ARBA00022553"/>
    </source>
</evidence>
<sequence>MKQIRNISLKRRVMAIFAALALPAVLALSLNTATAMEEVKSKLAKAGEASLRLFAVSLETQMNAAETYMVDLALHSENLRRLGGETGRTQAYLDGYEVSQSFSAILTANKALMGVMLYSVPNDLFMAQYGTVAGGGPEQRTQAMQAMQEELTELASVGPLDAKEWFAKEVGGRTYWLRVVRYHSVYLASAIDLGLLLDKAAGQYDFDGLLAFLDEEGNTLIGGVGVTAGQIAWNQEGYGTANSDGRSYLSVKSAADRLSLLYLMPFQGVQGAMRPLELVLVLCTALMLVAIPVMWVYVRRTVFQPLDSLVDTMEKIGRGELTARPSAAYKNREFKQVNDTFNGMINQITDLKIDSYERQLAAERSEMTALKMQIRPHFVLNCLKNVYALAETGRTGEIQKLILLLSRHLRYILSYSEDTVPLERELELCQNYIELSGVGQTHPACCSIELDERLGELPVPPVSLLTLVENSLKHGVWEGRALHIVITARQLEMEDGALANITVADNGPGFTPSQLEELNRAAPREESGRHVGLANVLRRLKLLYGSGLAVAFANGRDGGARVELFLLQEKKEKESSEHEIADRG</sequence>
<name>A0A212JRR6_9FIRM</name>
<evidence type="ECO:0000259" key="7">
    <source>
        <dbReference type="PROSITE" id="PS50885"/>
    </source>
</evidence>
<comment type="subcellular location">
    <subcellularLocation>
        <location evidence="1">Membrane</location>
    </subcellularLocation>
</comment>
<dbReference type="InterPro" id="IPR003594">
    <property type="entry name" value="HATPase_dom"/>
</dbReference>
<accession>A0A212JRR6</accession>
<dbReference type="InterPro" id="IPR010559">
    <property type="entry name" value="Sig_transdc_His_kin_internal"/>
</dbReference>
<evidence type="ECO:0000256" key="3">
    <source>
        <dbReference type="ARBA" id="ARBA00022679"/>
    </source>
</evidence>
<dbReference type="InterPro" id="IPR036890">
    <property type="entry name" value="HATPase_C_sf"/>
</dbReference>
<keyword evidence="6" id="KW-0732">Signal</keyword>
<protein>
    <submittedName>
        <fullName evidence="8">HAMP domain protein</fullName>
    </submittedName>
</protein>
<evidence type="ECO:0000256" key="5">
    <source>
        <dbReference type="SAM" id="Phobius"/>
    </source>
</evidence>
<evidence type="ECO:0000256" key="1">
    <source>
        <dbReference type="ARBA" id="ARBA00004370"/>
    </source>
</evidence>
<dbReference type="GO" id="GO:0016020">
    <property type="term" value="C:membrane"/>
    <property type="evidence" value="ECO:0007669"/>
    <property type="project" value="UniProtKB-SubCell"/>
</dbReference>
<evidence type="ECO:0000313" key="8">
    <source>
        <dbReference type="EMBL" id="SBW02111.1"/>
    </source>
</evidence>
<dbReference type="SMART" id="SM00387">
    <property type="entry name" value="HATPase_c"/>
    <property type="match status" value="1"/>
</dbReference>
<dbReference type="Pfam" id="PF02518">
    <property type="entry name" value="HATPase_c"/>
    <property type="match status" value="1"/>
</dbReference>
<dbReference type="GO" id="GO:0000155">
    <property type="term" value="F:phosphorelay sensor kinase activity"/>
    <property type="evidence" value="ECO:0007669"/>
    <property type="project" value="InterPro"/>
</dbReference>
<keyword evidence="5" id="KW-0812">Transmembrane</keyword>
<keyword evidence="5" id="KW-0472">Membrane</keyword>
<proteinExistence type="predicted"/>
<keyword evidence="2" id="KW-0597">Phosphoprotein</keyword>
<keyword evidence="5" id="KW-1133">Transmembrane helix</keyword>
<dbReference type="SUPFAM" id="SSF158472">
    <property type="entry name" value="HAMP domain-like"/>
    <property type="match status" value="1"/>
</dbReference>
<evidence type="ECO:0000256" key="6">
    <source>
        <dbReference type="SAM" id="SignalP"/>
    </source>
</evidence>
<evidence type="ECO:0000256" key="4">
    <source>
        <dbReference type="ARBA" id="ARBA00022777"/>
    </source>
</evidence>
<feature type="chain" id="PRO_5012894378" evidence="6">
    <location>
        <begin position="36"/>
        <end position="584"/>
    </location>
</feature>
<reference evidence="8" key="1">
    <citation type="submission" date="2016-04" db="EMBL/GenBank/DDBJ databases">
        <authorList>
            <person name="Evans L.H."/>
            <person name="Alamgir A."/>
            <person name="Owens N."/>
            <person name="Weber N.D."/>
            <person name="Virtaneva K."/>
            <person name="Barbian K."/>
            <person name="Babar A."/>
            <person name="Rosenke K."/>
        </authorList>
    </citation>
    <scope>NUCLEOTIDE SEQUENCE</scope>
    <source>
        <strain evidence="8">86</strain>
    </source>
</reference>
<dbReference type="Pfam" id="PF06580">
    <property type="entry name" value="His_kinase"/>
    <property type="match status" value="1"/>
</dbReference>
<dbReference type="EMBL" id="FLUN01000001">
    <property type="protein sequence ID" value="SBW02111.1"/>
    <property type="molecule type" value="Genomic_DNA"/>
</dbReference>
<gene>
    <name evidence="8" type="ORF">KL86CLO1_11594</name>
</gene>
<dbReference type="PANTHER" id="PTHR34220:SF7">
    <property type="entry name" value="SENSOR HISTIDINE KINASE YPDA"/>
    <property type="match status" value="1"/>
</dbReference>
<dbReference type="Pfam" id="PF00672">
    <property type="entry name" value="HAMP"/>
    <property type="match status" value="1"/>
</dbReference>
<keyword evidence="3" id="KW-0808">Transferase</keyword>
<dbReference type="InterPro" id="IPR003660">
    <property type="entry name" value="HAMP_dom"/>
</dbReference>